<proteinExistence type="predicted"/>
<evidence type="ECO:0000313" key="3">
    <source>
        <dbReference type="Proteomes" id="UP000035929"/>
    </source>
</evidence>
<dbReference type="AlphaFoldDB" id="A0A0J6SV32"/>
<evidence type="ECO:0000313" key="2">
    <source>
        <dbReference type="EMBL" id="KMO37569.1"/>
    </source>
</evidence>
<dbReference type="EMBL" id="LABX01000055">
    <property type="protein sequence ID" value="KMO37569.1"/>
    <property type="molecule type" value="Genomic_DNA"/>
</dbReference>
<dbReference type="PATRIC" id="fig|270351.6.peg.6242"/>
<evidence type="ECO:0000256" key="1">
    <source>
        <dbReference type="SAM" id="MobiDB-lite"/>
    </source>
</evidence>
<feature type="region of interest" description="Disordered" evidence="1">
    <location>
        <begin position="1"/>
        <end position="21"/>
    </location>
</feature>
<dbReference type="Proteomes" id="UP000035929">
    <property type="component" value="Unassembled WGS sequence"/>
</dbReference>
<accession>A0A0J6SV32</accession>
<protein>
    <submittedName>
        <fullName evidence="2">Uncharacterized protein</fullName>
    </submittedName>
</protein>
<reference evidence="2 3" key="1">
    <citation type="submission" date="2015-03" db="EMBL/GenBank/DDBJ databases">
        <title>Genome sequencing of Methylobacterium aquaticum DSM16371 type strain.</title>
        <authorList>
            <person name="Chaudhry V."/>
            <person name="Patil P.B."/>
        </authorList>
    </citation>
    <scope>NUCLEOTIDE SEQUENCE [LARGE SCALE GENOMIC DNA]</scope>
    <source>
        <strain evidence="2 3">DSM 16371</strain>
    </source>
</reference>
<organism evidence="2 3">
    <name type="scientific">Methylobacterium aquaticum</name>
    <dbReference type="NCBI Taxonomy" id="270351"/>
    <lineage>
        <taxon>Bacteria</taxon>
        <taxon>Pseudomonadati</taxon>
        <taxon>Pseudomonadota</taxon>
        <taxon>Alphaproteobacteria</taxon>
        <taxon>Hyphomicrobiales</taxon>
        <taxon>Methylobacteriaceae</taxon>
        <taxon>Methylobacterium</taxon>
    </lineage>
</organism>
<gene>
    <name evidence="2" type="ORF">VP06_07795</name>
</gene>
<sequence length="61" mass="6902">MISIGGHRSRMQAAKRIPSIPQGMSMSVNTIRMSSLQDVDRFVRTRGLHRLEPGILDHEDD</sequence>
<comment type="caution">
    <text evidence="2">The sequence shown here is derived from an EMBL/GenBank/DDBJ whole genome shotgun (WGS) entry which is preliminary data.</text>
</comment>
<name>A0A0J6SV32_9HYPH</name>